<dbReference type="EMBL" id="UFQT01000665">
    <property type="protein sequence ID" value="SSX26309.1"/>
    <property type="molecule type" value="Genomic_DNA"/>
</dbReference>
<name>A0A336KYD3_CULSO</name>
<dbReference type="SMART" id="SM00355">
    <property type="entry name" value="ZnF_C2H2"/>
    <property type="match status" value="11"/>
</dbReference>
<dbReference type="GO" id="GO:0010468">
    <property type="term" value="P:regulation of gene expression"/>
    <property type="evidence" value="ECO:0007669"/>
    <property type="project" value="TreeGrafter"/>
</dbReference>
<evidence type="ECO:0000256" key="9">
    <source>
        <dbReference type="ARBA" id="ARBA00023242"/>
    </source>
</evidence>
<dbReference type="AlphaFoldDB" id="A0A336KYD3"/>
<evidence type="ECO:0000256" key="11">
    <source>
        <dbReference type="PROSITE-ProRule" id="PRU01263"/>
    </source>
</evidence>
<evidence type="ECO:0000256" key="7">
    <source>
        <dbReference type="ARBA" id="ARBA00023125"/>
    </source>
</evidence>
<evidence type="ECO:0000256" key="1">
    <source>
        <dbReference type="ARBA" id="ARBA00004123"/>
    </source>
</evidence>
<keyword evidence="4 10" id="KW-0863">Zinc-finger</keyword>
<feature type="domain" description="C2H2-type" evidence="12">
    <location>
        <begin position="315"/>
        <end position="343"/>
    </location>
</feature>
<dbReference type="SMART" id="SM00868">
    <property type="entry name" value="zf-AD"/>
    <property type="match status" value="2"/>
</dbReference>
<feature type="domain" description="C2H2-type" evidence="12">
    <location>
        <begin position="127"/>
        <end position="154"/>
    </location>
</feature>
<evidence type="ECO:0000256" key="5">
    <source>
        <dbReference type="ARBA" id="ARBA00022833"/>
    </source>
</evidence>
<keyword evidence="6" id="KW-0805">Transcription regulation</keyword>
<dbReference type="InterPro" id="IPR012934">
    <property type="entry name" value="Znf_AD"/>
</dbReference>
<feature type="domain" description="C2H2-type" evidence="12">
    <location>
        <begin position="456"/>
        <end position="484"/>
    </location>
</feature>
<gene>
    <name evidence="14" type="primary">CSON013288</name>
</gene>
<dbReference type="InterPro" id="IPR036236">
    <property type="entry name" value="Znf_C2H2_sf"/>
</dbReference>
<evidence type="ECO:0000256" key="4">
    <source>
        <dbReference type="ARBA" id="ARBA00022771"/>
    </source>
</evidence>
<dbReference type="PANTHER" id="PTHR16515:SF49">
    <property type="entry name" value="GASTRULA ZINC FINGER PROTEIN XLCGF49.1-LIKE-RELATED"/>
    <property type="match status" value="1"/>
</dbReference>
<protein>
    <submittedName>
        <fullName evidence="14">CSON013288 protein</fullName>
    </submittedName>
</protein>
<dbReference type="EMBL" id="UFQS01000665">
    <property type="protein sequence ID" value="SSX05950.1"/>
    <property type="molecule type" value="Genomic_DNA"/>
</dbReference>
<dbReference type="GO" id="GO:0005634">
    <property type="term" value="C:nucleus"/>
    <property type="evidence" value="ECO:0007669"/>
    <property type="project" value="UniProtKB-SubCell"/>
</dbReference>
<dbReference type="PROSITE" id="PS00028">
    <property type="entry name" value="ZINC_FINGER_C2H2_1"/>
    <property type="match status" value="8"/>
</dbReference>
<feature type="domain" description="ZAD" evidence="13">
    <location>
        <begin position="7"/>
        <end position="81"/>
    </location>
</feature>
<keyword evidence="3" id="KW-0677">Repeat</keyword>
<keyword evidence="7" id="KW-0238">DNA-binding</keyword>
<dbReference type="PANTHER" id="PTHR16515">
    <property type="entry name" value="PR DOMAIN ZINC FINGER PROTEIN"/>
    <property type="match status" value="1"/>
</dbReference>
<evidence type="ECO:0000313" key="15">
    <source>
        <dbReference type="EMBL" id="SSX26309.1"/>
    </source>
</evidence>
<evidence type="ECO:0000256" key="2">
    <source>
        <dbReference type="ARBA" id="ARBA00022723"/>
    </source>
</evidence>
<evidence type="ECO:0000259" key="12">
    <source>
        <dbReference type="PROSITE" id="PS50157"/>
    </source>
</evidence>
<feature type="binding site" evidence="11">
    <location>
        <position position="9"/>
    </location>
    <ligand>
        <name>Zn(2+)</name>
        <dbReference type="ChEBI" id="CHEBI:29105"/>
    </ligand>
</feature>
<dbReference type="PROSITE" id="PS50157">
    <property type="entry name" value="ZINC_FINGER_C2H2_2"/>
    <property type="match status" value="8"/>
</dbReference>
<dbReference type="Gene3D" id="3.30.160.60">
    <property type="entry name" value="Classic Zinc Finger"/>
    <property type="match status" value="5"/>
</dbReference>
<feature type="domain" description="C2H2-type" evidence="12">
    <location>
        <begin position="344"/>
        <end position="372"/>
    </location>
</feature>
<dbReference type="Pfam" id="PF00096">
    <property type="entry name" value="zf-C2H2"/>
    <property type="match status" value="3"/>
</dbReference>
<dbReference type="PROSITE" id="PS51915">
    <property type="entry name" value="ZAD"/>
    <property type="match status" value="1"/>
</dbReference>
<proteinExistence type="predicted"/>
<feature type="binding site" evidence="11">
    <location>
        <position position="57"/>
    </location>
    <ligand>
        <name>Zn(2+)</name>
        <dbReference type="ChEBI" id="CHEBI:29105"/>
    </ligand>
</feature>
<dbReference type="Gene3D" id="3.40.1800.20">
    <property type="match status" value="1"/>
</dbReference>
<comment type="subcellular location">
    <subcellularLocation>
        <location evidence="1">Nucleus</location>
    </subcellularLocation>
</comment>
<accession>A0A336KYD3</accession>
<sequence>MNDFDQKLCRFCLEDLSCNTDFIEITSDSSDIFKKIVKIFNFSFSSMQLLPFICLDCKNRLEYVSDFIELVEINQEKIEFLCTDSKQCDLEIQNQPKTEIVVVKEEEQEETEENAINLKVVELNGNFICDLCSNEFHSKRDLYLHMRQHIAQNLNFECHICKKRLKTERGLKYHVTAVHGDSDKLNEKTLDIRKYLICDLCESRPNFETYNDLSMHFKVEHGTRGYIWCCSKQYYTRESILSHIDMHERPIDYMCKICKKFLSSKRLLKDHMLRHKPYSEREYECNFCCKRFLIKFDLTLHIRKVHEKRNKMEQYKCIPCDKEFSSKMTLNVHNNRFHVDLQWLICDGCGKQCRTQHDLKSHMKLIHMDTPKTKCDICGVYLKDMKKHMQYHREKELNITCEICGHQTTTFKYLQLHMKIHNDERPHVCPTCNQAFKRRIALKDHISGVHNGIPRHACNFCDRAFNNSGNKYKHIKQAHPEEAAAKREAIAKMKRNGMA</sequence>
<reference evidence="15" key="2">
    <citation type="submission" date="2018-07" db="EMBL/GenBank/DDBJ databases">
        <authorList>
            <person name="Quirk P.G."/>
            <person name="Krulwich T.A."/>
        </authorList>
    </citation>
    <scope>NUCLEOTIDE SEQUENCE</scope>
</reference>
<reference evidence="14" key="1">
    <citation type="submission" date="2018-04" db="EMBL/GenBank/DDBJ databases">
        <authorList>
            <person name="Go L.Y."/>
            <person name="Mitchell J.A."/>
        </authorList>
    </citation>
    <scope>NUCLEOTIDE SEQUENCE</scope>
    <source>
        <tissue evidence="14">Whole organism</tissue>
    </source>
</reference>
<dbReference type="Pfam" id="PF07776">
    <property type="entry name" value="zf-AD"/>
    <property type="match status" value="1"/>
</dbReference>
<keyword evidence="5 11" id="KW-0862">Zinc</keyword>
<dbReference type="SUPFAM" id="SSF57716">
    <property type="entry name" value="Glucocorticoid receptor-like (DNA-binding domain)"/>
    <property type="match status" value="1"/>
</dbReference>
<keyword evidence="2 11" id="KW-0479">Metal-binding</keyword>
<dbReference type="GO" id="GO:0003677">
    <property type="term" value="F:DNA binding"/>
    <property type="evidence" value="ECO:0007669"/>
    <property type="project" value="UniProtKB-KW"/>
</dbReference>
<dbReference type="GO" id="GO:0008270">
    <property type="term" value="F:zinc ion binding"/>
    <property type="evidence" value="ECO:0007669"/>
    <property type="project" value="UniProtKB-UniRule"/>
</dbReference>
<evidence type="ECO:0000259" key="13">
    <source>
        <dbReference type="PROSITE" id="PS51915"/>
    </source>
</evidence>
<feature type="domain" description="C2H2-type" evidence="12">
    <location>
        <begin position="427"/>
        <end position="455"/>
    </location>
</feature>
<evidence type="ECO:0000256" key="10">
    <source>
        <dbReference type="PROSITE-ProRule" id="PRU00042"/>
    </source>
</evidence>
<feature type="domain" description="C2H2-type" evidence="12">
    <location>
        <begin position="156"/>
        <end position="184"/>
    </location>
</feature>
<feature type="binding site" evidence="11">
    <location>
        <position position="12"/>
    </location>
    <ligand>
        <name>Zn(2+)</name>
        <dbReference type="ChEBI" id="CHEBI:29105"/>
    </ligand>
</feature>
<dbReference type="VEuPathDB" id="VectorBase:CSON013288"/>
<dbReference type="InterPro" id="IPR013087">
    <property type="entry name" value="Znf_C2H2_type"/>
</dbReference>
<feature type="domain" description="C2H2-type" evidence="12">
    <location>
        <begin position="399"/>
        <end position="426"/>
    </location>
</feature>
<dbReference type="SUPFAM" id="SSF57667">
    <property type="entry name" value="beta-beta-alpha zinc fingers"/>
    <property type="match status" value="5"/>
</dbReference>
<evidence type="ECO:0000313" key="14">
    <source>
        <dbReference type="EMBL" id="SSX05950.1"/>
    </source>
</evidence>
<keyword evidence="8" id="KW-0804">Transcription</keyword>
<evidence type="ECO:0000256" key="6">
    <source>
        <dbReference type="ARBA" id="ARBA00023015"/>
    </source>
</evidence>
<feature type="domain" description="C2H2-type" evidence="12">
    <location>
        <begin position="283"/>
        <end position="311"/>
    </location>
</feature>
<keyword evidence="9" id="KW-0539">Nucleus</keyword>
<dbReference type="InterPro" id="IPR050331">
    <property type="entry name" value="Zinc_finger"/>
</dbReference>
<evidence type="ECO:0000256" key="8">
    <source>
        <dbReference type="ARBA" id="ARBA00023163"/>
    </source>
</evidence>
<feature type="binding site" evidence="11">
    <location>
        <position position="54"/>
    </location>
    <ligand>
        <name>Zn(2+)</name>
        <dbReference type="ChEBI" id="CHEBI:29105"/>
    </ligand>
</feature>
<dbReference type="OMA" id="NFECHIC"/>
<organism evidence="14">
    <name type="scientific">Culicoides sonorensis</name>
    <name type="common">Biting midge</name>
    <dbReference type="NCBI Taxonomy" id="179676"/>
    <lineage>
        <taxon>Eukaryota</taxon>
        <taxon>Metazoa</taxon>
        <taxon>Ecdysozoa</taxon>
        <taxon>Arthropoda</taxon>
        <taxon>Hexapoda</taxon>
        <taxon>Insecta</taxon>
        <taxon>Pterygota</taxon>
        <taxon>Neoptera</taxon>
        <taxon>Endopterygota</taxon>
        <taxon>Diptera</taxon>
        <taxon>Nematocera</taxon>
        <taxon>Chironomoidea</taxon>
        <taxon>Ceratopogonidae</taxon>
        <taxon>Ceratopogoninae</taxon>
        <taxon>Culicoides</taxon>
        <taxon>Monoculicoides</taxon>
    </lineage>
</organism>
<evidence type="ECO:0000256" key="3">
    <source>
        <dbReference type="ARBA" id="ARBA00022737"/>
    </source>
</evidence>